<dbReference type="AlphaFoldDB" id="A0A1C7MDB5"/>
<evidence type="ECO:0000313" key="5">
    <source>
        <dbReference type="EMBL" id="OBZ74915.1"/>
    </source>
</evidence>
<dbReference type="GO" id="GO:0008171">
    <property type="term" value="F:O-methyltransferase activity"/>
    <property type="evidence" value="ECO:0007669"/>
    <property type="project" value="InterPro"/>
</dbReference>
<feature type="domain" description="O-methyltransferase C-terminal" evidence="4">
    <location>
        <begin position="655"/>
        <end position="789"/>
    </location>
</feature>
<organism evidence="5 6">
    <name type="scientific">Grifola frondosa</name>
    <name type="common">Maitake</name>
    <name type="synonym">Polyporus frondosus</name>
    <dbReference type="NCBI Taxonomy" id="5627"/>
    <lineage>
        <taxon>Eukaryota</taxon>
        <taxon>Fungi</taxon>
        <taxon>Dikarya</taxon>
        <taxon>Basidiomycota</taxon>
        <taxon>Agaricomycotina</taxon>
        <taxon>Agaricomycetes</taxon>
        <taxon>Polyporales</taxon>
        <taxon>Grifolaceae</taxon>
        <taxon>Grifola</taxon>
    </lineage>
</organism>
<proteinExistence type="predicted"/>
<dbReference type="Proteomes" id="UP000092993">
    <property type="component" value="Unassembled WGS sequence"/>
</dbReference>
<reference evidence="5 6" key="1">
    <citation type="submission" date="2016-03" db="EMBL/GenBank/DDBJ databases">
        <title>Whole genome sequencing of Grifola frondosa 9006-11.</title>
        <authorList>
            <person name="Min B."/>
            <person name="Park H."/>
            <person name="Kim J.-G."/>
            <person name="Cho H."/>
            <person name="Oh Y.-L."/>
            <person name="Kong W.-S."/>
            <person name="Choi I.-G."/>
        </authorList>
    </citation>
    <scope>NUCLEOTIDE SEQUENCE [LARGE SCALE GENOMIC DNA]</scope>
    <source>
        <strain evidence="5 6">9006-11</strain>
    </source>
</reference>
<dbReference type="SUPFAM" id="SSF46785">
    <property type="entry name" value="Winged helix' DNA-binding domain"/>
    <property type="match status" value="1"/>
</dbReference>
<evidence type="ECO:0000313" key="6">
    <source>
        <dbReference type="Proteomes" id="UP000092993"/>
    </source>
</evidence>
<dbReference type="InterPro" id="IPR036390">
    <property type="entry name" value="WH_DNA-bd_sf"/>
</dbReference>
<dbReference type="Pfam" id="PF00891">
    <property type="entry name" value="Methyltransf_2"/>
    <property type="match status" value="2"/>
</dbReference>
<dbReference type="InterPro" id="IPR001077">
    <property type="entry name" value="COMT_C"/>
</dbReference>
<dbReference type="InterPro" id="IPR036388">
    <property type="entry name" value="WH-like_DNA-bd_sf"/>
</dbReference>
<evidence type="ECO:0000256" key="1">
    <source>
        <dbReference type="ARBA" id="ARBA00022603"/>
    </source>
</evidence>
<dbReference type="PANTHER" id="PTHR43712">
    <property type="entry name" value="PUTATIVE (AFU_ORTHOLOGUE AFUA_4G14580)-RELATED"/>
    <property type="match status" value="1"/>
</dbReference>
<evidence type="ECO:0000259" key="4">
    <source>
        <dbReference type="Pfam" id="PF00891"/>
    </source>
</evidence>
<keyword evidence="3" id="KW-0949">S-adenosyl-L-methionine</keyword>
<keyword evidence="2 5" id="KW-0808">Transferase</keyword>
<sequence>MTIEQKELDVLQAHLNDAINAVRQELDIAGLPSLSSKALELHPLDSPSFLPSPRLFEARRLAVGTAPESPATSFREGDGSSMGDIRCSLPGHLRDQGIVDLMASLPDASAGIHVNELGQRLDLDSRKLVTILRQLSTNGWVREIKESVFAINRPAFELVNRRNGRTWFMDTSKIGVAGQLQNWVTHPKWRYSQSPVETAFQLTHGTDLSLFEWLQGRPEMMGRFADAVQAIGDCLSLGVVADYPWALLPASQTIIDCGGGQGSFSIALAKLCPSHKFIVQDMDDVIVRAAANIEAEIPGAIEAGQIAVEAHDFFTPMPHRGDDYSYLFRHVLPSGAFVTHLDPANICLTLPQIQILSKIAQAAGQKVFESKILIVENVTAAPSGDENIDSEFVNLDTLITGGYQALTTPSFIPPNFGAAGRMKQLLSIYLMSAFNAQERTLSEWKGLIESAGLRISQVVPLRATLSKELDVLQAHLNEALDTIRLELGVASLPALSSSALEPHPLDSPSFLPSPRLFEARRLALGLLPLHPGQLKNLLQHPTEKVIEQVWTTFDTVCLDIFVDQGVVDHMAQLSKGSAGVHVNELAKSVDLDPIKLTTILRQLSINGWVTEVKEGKSKLAVAGQFQNWVTHPKWKYSQSPVETAFQLTFKTDLPFFDWLNERPEIMGRYAEAVQAFGDRFSRGLITDYPWASLPASQTIIDCGGGQGAFSVALAKLCPSHKFIVQDMDDVIVRAAANIGTQLPGALESRRIRVEAHDFFTAMPRRGDGYNYLFRHILHDWPKERVSKVLIVENITPAHTDADDSNNPVTLAQLTADTYQALTPPPFIPANFGAGGRTRQLLSTYLMGAFNAQERTLSEWTALIESSGLRVSRVFSLRSTLSVMECDVPNSKGEAV</sequence>
<dbReference type="PANTHER" id="PTHR43712:SF2">
    <property type="entry name" value="O-METHYLTRANSFERASE CICE"/>
    <property type="match status" value="1"/>
</dbReference>
<protein>
    <submittedName>
        <fullName evidence="5">O-demethylpuromycin-O-methyltransferase</fullName>
    </submittedName>
</protein>
<dbReference type="SUPFAM" id="SSF53335">
    <property type="entry name" value="S-adenosyl-L-methionine-dependent methyltransferases"/>
    <property type="match status" value="2"/>
</dbReference>
<keyword evidence="1 5" id="KW-0489">Methyltransferase</keyword>
<dbReference type="PROSITE" id="PS51683">
    <property type="entry name" value="SAM_OMT_II"/>
    <property type="match status" value="2"/>
</dbReference>
<accession>A0A1C7MDB5</accession>
<dbReference type="GO" id="GO:0032259">
    <property type="term" value="P:methylation"/>
    <property type="evidence" value="ECO:0007669"/>
    <property type="project" value="UniProtKB-KW"/>
</dbReference>
<dbReference type="STRING" id="5627.A0A1C7MDB5"/>
<name>A0A1C7MDB5_GRIFR</name>
<dbReference type="OrthoDB" id="2410195at2759"/>
<dbReference type="InterPro" id="IPR016461">
    <property type="entry name" value="COMT-like"/>
</dbReference>
<dbReference type="Gene3D" id="1.10.10.10">
    <property type="entry name" value="Winged helix-like DNA-binding domain superfamily/Winged helix DNA-binding domain"/>
    <property type="match status" value="2"/>
</dbReference>
<gene>
    <name evidence="5" type="primary">dmpM</name>
    <name evidence="5" type="ORF">A0H81_05326</name>
</gene>
<keyword evidence="6" id="KW-1185">Reference proteome</keyword>
<dbReference type="EMBL" id="LUGG01000005">
    <property type="protein sequence ID" value="OBZ74915.1"/>
    <property type="molecule type" value="Genomic_DNA"/>
</dbReference>
<dbReference type="Gene3D" id="3.40.50.150">
    <property type="entry name" value="Vaccinia Virus protein VP39"/>
    <property type="match status" value="2"/>
</dbReference>
<evidence type="ECO:0000256" key="3">
    <source>
        <dbReference type="ARBA" id="ARBA00022691"/>
    </source>
</evidence>
<dbReference type="InterPro" id="IPR029063">
    <property type="entry name" value="SAM-dependent_MTases_sf"/>
</dbReference>
<feature type="domain" description="O-methyltransferase C-terminal" evidence="4">
    <location>
        <begin position="198"/>
        <end position="324"/>
    </location>
</feature>
<evidence type="ECO:0000256" key="2">
    <source>
        <dbReference type="ARBA" id="ARBA00022679"/>
    </source>
</evidence>
<comment type="caution">
    <text evidence="5">The sequence shown here is derived from an EMBL/GenBank/DDBJ whole genome shotgun (WGS) entry which is preliminary data.</text>
</comment>